<gene>
    <name evidence="10" type="ORF">M501DRAFT_940455</name>
</gene>
<name>A0A9P4VPY4_9PEZI</name>
<dbReference type="EMBL" id="MU006105">
    <property type="protein sequence ID" value="KAF2835979.1"/>
    <property type="molecule type" value="Genomic_DNA"/>
</dbReference>
<evidence type="ECO:0000259" key="9">
    <source>
        <dbReference type="PROSITE" id="PS51084"/>
    </source>
</evidence>
<dbReference type="PROSITE" id="PS51084">
    <property type="entry name" value="HIT_2"/>
    <property type="match status" value="1"/>
</dbReference>
<feature type="domain" description="HIT" evidence="9">
    <location>
        <begin position="7"/>
        <end position="114"/>
    </location>
</feature>
<evidence type="ECO:0000256" key="6">
    <source>
        <dbReference type="PROSITE-ProRule" id="PRU00464"/>
    </source>
</evidence>
<feature type="short sequence motif" description="Histidine triad motif" evidence="6">
    <location>
        <begin position="99"/>
        <end position="103"/>
    </location>
</feature>
<accession>A0A9P4VPY4</accession>
<comment type="caution">
    <text evidence="10">The sequence shown here is derived from an EMBL/GenBank/DDBJ whole genome shotgun (WGS) entry which is preliminary data.</text>
</comment>
<evidence type="ECO:0000256" key="7">
    <source>
        <dbReference type="RuleBase" id="RU366076"/>
    </source>
</evidence>
<keyword evidence="2 7" id="KW-0378">Hydrolase</keyword>
<protein>
    <recommendedName>
        <fullName evidence="7">Bis(5'-adenosyl)-triphosphatase</fullName>
        <ecNumber evidence="7">3.6.1.29</ecNumber>
    </recommendedName>
</protein>
<dbReference type="FunFam" id="3.30.428.10:FF:000011">
    <property type="entry name" value="Fragile histidine triad"/>
    <property type="match status" value="1"/>
</dbReference>
<comment type="cofactor">
    <cofactor evidence="7">
        <name>Mn(2+)</name>
        <dbReference type="ChEBI" id="CHEBI:29035"/>
    </cofactor>
</comment>
<dbReference type="Gene3D" id="3.30.428.10">
    <property type="entry name" value="HIT-like"/>
    <property type="match status" value="1"/>
</dbReference>
<evidence type="ECO:0000256" key="5">
    <source>
        <dbReference type="PIRSR" id="PIRSR639383-3"/>
    </source>
</evidence>
<organism evidence="10 11">
    <name type="scientific">Patellaria atrata CBS 101060</name>
    <dbReference type="NCBI Taxonomy" id="1346257"/>
    <lineage>
        <taxon>Eukaryota</taxon>
        <taxon>Fungi</taxon>
        <taxon>Dikarya</taxon>
        <taxon>Ascomycota</taxon>
        <taxon>Pezizomycotina</taxon>
        <taxon>Dothideomycetes</taxon>
        <taxon>Dothideomycetes incertae sedis</taxon>
        <taxon>Patellariales</taxon>
        <taxon>Patellariaceae</taxon>
        <taxon>Patellaria</taxon>
    </lineage>
</organism>
<proteinExistence type="predicted"/>
<dbReference type="InterPro" id="IPR036265">
    <property type="entry name" value="HIT-like_sf"/>
</dbReference>
<feature type="region of interest" description="Disordered" evidence="8">
    <location>
        <begin position="135"/>
        <end position="161"/>
    </location>
</feature>
<dbReference type="OrthoDB" id="680339at2759"/>
<reference evidence="10" key="1">
    <citation type="journal article" date="2020" name="Stud. Mycol.">
        <title>101 Dothideomycetes genomes: a test case for predicting lifestyles and emergence of pathogens.</title>
        <authorList>
            <person name="Haridas S."/>
            <person name="Albert R."/>
            <person name="Binder M."/>
            <person name="Bloem J."/>
            <person name="Labutti K."/>
            <person name="Salamov A."/>
            <person name="Andreopoulos B."/>
            <person name="Baker S."/>
            <person name="Barry K."/>
            <person name="Bills G."/>
            <person name="Bluhm B."/>
            <person name="Cannon C."/>
            <person name="Castanera R."/>
            <person name="Culley D."/>
            <person name="Daum C."/>
            <person name="Ezra D."/>
            <person name="Gonzalez J."/>
            <person name="Henrissat B."/>
            <person name="Kuo A."/>
            <person name="Liang C."/>
            <person name="Lipzen A."/>
            <person name="Lutzoni F."/>
            <person name="Magnuson J."/>
            <person name="Mondo S."/>
            <person name="Nolan M."/>
            <person name="Ohm R."/>
            <person name="Pangilinan J."/>
            <person name="Park H.-J."/>
            <person name="Ramirez L."/>
            <person name="Alfaro M."/>
            <person name="Sun H."/>
            <person name="Tritt A."/>
            <person name="Yoshinaga Y."/>
            <person name="Zwiers L.-H."/>
            <person name="Turgeon B."/>
            <person name="Goodwin S."/>
            <person name="Spatafora J."/>
            <person name="Crous P."/>
            <person name="Grigoriev I."/>
        </authorList>
    </citation>
    <scope>NUCLEOTIDE SEQUENCE</scope>
    <source>
        <strain evidence="10">CBS 101060</strain>
    </source>
</reference>
<evidence type="ECO:0000256" key="4">
    <source>
        <dbReference type="PIRSR" id="PIRSR639383-2"/>
    </source>
</evidence>
<dbReference type="PANTHER" id="PTHR46243">
    <property type="entry name" value="BIS(5'-ADENOSYL)-TRIPHOSPHATASE"/>
    <property type="match status" value="1"/>
</dbReference>
<feature type="binding site" evidence="4">
    <location>
        <position position="88"/>
    </location>
    <ligand>
        <name>substrate</name>
    </ligand>
</feature>
<dbReference type="AlphaFoldDB" id="A0A9P4VPY4"/>
<evidence type="ECO:0000256" key="8">
    <source>
        <dbReference type="SAM" id="MobiDB-lite"/>
    </source>
</evidence>
<keyword evidence="1 7" id="KW-0547">Nucleotide-binding</keyword>
<evidence type="ECO:0000256" key="1">
    <source>
        <dbReference type="ARBA" id="ARBA00022741"/>
    </source>
</evidence>
<evidence type="ECO:0000256" key="3">
    <source>
        <dbReference type="PIRSR" id="PIRSR639383-1"/>
    </source>
</evidence>
<dbReference type="InterPro" id="IPR051884">
    <property type="entry name" value="Bis(5'-adenosyl)-TPase_reg"/>
</dbReference>
<evidence type="ECO:0000313" key="11">
    <source>
        <dbReference type="Proteomes" id="UP000799429"/>
    </source>
</evidence>
<comment type="catalytic activity">
    <reaction evidence="7">
        <text>P(1),P(3)-bis(5'-adenosyl) triphosphate + H2O = AMP + ADP + 2 H(+)</text>
        <dbReference type="Rhea" id="RHEA:13893"/>
        <dbReference type="ChEBI" id="CHEBI:15377"/>
        <dbReference type="ChEBI" id="CHEBI:15378"/>
        <dbReference type="ChEBI" id="CHEBI:58529"/>
        <dbReference type="ChEBI" id="CHEBI:456215"/>
        <dbReference type="ChEBI" id="CHEBI:456216"/>
        <dbReference type="EC" id="3.6.1.29"/>
    </reaction>
</comment>
<dbReference type="Pfam" id="PF01230">
    <property type="entry name" value="HIT"/>
    <property type="match status" value="1"/>
</dbReference>
<dbReference type="Proteomes" id="UP000799429">
    <property type="component" value="Unassembled WGS sequence"/>
</dbReference>
<keyword evidence="11" id="KW-1185">Reference proteome</keyword>
<dbReference type="SUPFAM" id="SSF54197">
    <property type="entry name" value="HIT-like"/>
    <property type="match status" value="1"/>
</dbReference>
<dbReference type="EC" id="3.6.1.29" evidence="7"/>
<feature type="binding site" evidence="4">
    <location>
        <position position="32"/>
    </location>
    <ligand>
        <name>substrate</name>
    </ligand>
</feature>
<feature type="binding site" evidence="4">
    <location>
        <position position="103"/>
    </location>
    <ligand>
        <name>substrate</name>
    </ligand>
</feature>
<dbReference type="PANTHER" id="PTHR46243:SF1">
    <property type="entry name" value="BIS(5'-ADENOSYL)-TRIPHOSPHATASE"/>
    <property type="match status" value="1"/>
</dbReference>
<dbReference type="InterPro" id="IPR039383">
    <property type="entry name" value="FHIT"/>
</dbReference>
<dbReference type="GO" id="GO:0000166">
    <property type="term" value="F:nucleotide binding"/>
    <property type="evidence" value="ECO:0007669"/>
    <property type="project" value="UniProtKB-KW"/>
</dbReference>
<evidence type="ECO:0000256" key="2">
    <source>
        <dbReference type="ARBA" id="ARBA00022801"/>
    </source>
</evidence>
<sequence length="187" mass="21121">MPLLIPKPIHFGPFLVTSQVFHITPLSFALVNLKPLLPGHILVSPIRRVPRLSELNHAEVTDLFMTVQRVSRMVERIFNASALNIAIQDGKDAGQSIPHVHCHIIPRHKSDLDHKGGGDKIYEMLDGEEGNVGKHFWERESGGFPKPDADEDRKPRSEEEMLREAEWFAEEMIKDTVSRQSSNNSSS</sequence>
<dbReference type="InterPro" id="IPR011146">
    <property type="entry name" value="HIT-like"/>
</dbReference>
<feature type="active site" description="Tele-AMP-histidine intermediate" evidence="3">
    <location>
        <position position="101"/>
    </location>
</feature>
<dbReference type="CDD" id="cd01275">
    <property type="entry name" value="FHIT"/>
    <property type="match status" value="1"/>
</dbReference>
<feature type="site" description="Important for induction of apoptosis" evidence="5">
    <location>
        <position position="122"/>
    </location>
</feature>
<dbReference type="GO" id="GO:0047710">
    <property type="term" value="F:bis(5'-adenosyl)-triphosphatase activity"/>
    <property type="evidence" value="ECO:0007669"/>
    <property type="project" value="UniProtKB-UniRule"/>
</dbReference>
<evidence type="ECO:0000313" key="10">
    <source>
        <dbReference type="EMBL" id="KAF2835979.1"/>
    </source>
</evidence>